<keyword evidence="5 9" id="KW-0479">Metal-binding</keyword>
<dbReference type="SUPFAM" id="SSF89562">
    <property type="entry name" value="RraA-like"/>
    <property type="match status" value="1"/>
</dbReference>
<comment type="caution">
    <text evidence="11">The sequence shown here is derived from an EMBL/GenBank/DDBJ whole genome shotgun (WGS) entry which is preliminary data.</text>
</comment>
<evidence type="ECO:0000256" key="9">
    <source>
        <dbReference type="PIRSR" id="PIRSR605493-1"/>
    </source>
</evidence>
<gene>
    <name evidence="11" type="primary">rraA</name>
    <name evidence="11" type="ORF">GCM10007140_33140</name>
</gene>
<dbReference type="Gene3D" id="3.50.30.40">
    <property type="entry name" value="Ribonuclease E inhibitor RraA/RraA-like"/>
    <property type="match status" value="1"/>
</dbReference>
<organism evidence="11 12">
    <name type="scientific">Priestia taiwanensis</name>
    <dbReference type="NCBI Taxonomy" id="1347902"/>
    <lineage>
        <taxon>Bacteria</taxon>
        <taxon>Bacillati</taxon>
        <taxon>Bacillota</taxon>
        <taxon>Bacilli</taxon>
        <taxon>Bacillales</taxon>
        <taxon>Bacillaceae</taxon>
        <taxon>Priestia</taxon>
    </lineage>
</organism>
<dbReference type="EC" id="4.1.1.112" evidence="10"/>
<sequence length="160" mass="17670">MKTTDLHDEFGEQLQVCEPIFQSFGGKKQFHGNIRTVRVYEDNVLVRKALETIEEGEVLIVDGGGSMRCALLGDNLAAIALTRKLGGIIIHGCVRDVAELCKMNIGIYALNKVPVRSQKIGRGATDMNVMFGGVTWRTGEYVYVDEDGIITSAKALHEKW</sequence>
<feature type="binding site" evidence="9">
    <location>
        <begin position="73"/>
        <end position="76"/>
    </location>
    <ligand>
        <name>substrate</name>
    </ligand>
</feature>
<dbReference type="NCBIfam" id="TIGR01935">
    <property type="entry name" value="NOT-MenG"/>
    <property type="match status" value="1"/>
</dbReference>
<dbReference type="RefSeq" id="WP_188389605.1">
    <property type="nucleotide sequence ID" value="NZ_BMFK01000004.1"/>
</dbReference>
<comment type="subunit">
    <text evidence="4 10">Homotrimer.</text>
</comment>
<dbReference type="InterPro" id="IPR036704">
    <property type="entry name" value="RraA/RraA-like_sf"/>
</dbReference>
<feature type="binding site" evidence="9">
    <location>
        <position position="95"/>
    </location>
    <ligand>
        <name>substrate</name>
    </ligand>
</feature>
<dbReference type="GO" id="GO:0008428">
    <property type="term" value="F:ribonuclease inhibitor activity"/>
    <property type="evidence" value="ECO:0007669"/>
    <property type="project" value="InterPro"/>
</dbReference>
<protein>
    <recommendedName>
        <fullName evidence="10">4-hydroxy-4-methyl-2-oxoglutarate aldolase</fullName>
        <shortName evidence="10">HMG aldolase</shortName>
        <ecNumber evidence="10">4.1.1.112</ecNumber>
        <ecNumber evidence="10">4.1.3.17</ecNumber>
    </recommendedName>
    <alternativeName>
        <fullName evidence="10">Oxaloacetate decarboxylase</fullName>
    </alternativeName>
</protein>
<comment type="catalytic activity">
    <reaction evidence="1 10">
        <text>4-hydroxy-4-methyl-2-oxoglutarate = 2 pyruvate</text>
        <dbReference type="Rhea" id="RHEA:22748"/>
        <dbReference type="ChEBI" id="CHEBI:15361"/>
        <dbReference type="ChEBI" id="CHEBI:58276"/>
        <dbReference type="EC" id="4.1.3.17"/>
    </reaction>
</comment>
<evidence type="ECO:0000256" key="1">
    <source>
        <dbReference type="ARBA" id="ARBA00001342"/>
    </source>
</evidence>
<keyword evidence="12" id="KW-1185">Reference proteome</keyword>
<dbReference type="CDD" id="cd16841">
    <property type="entry name" value="RraA_family"/>
    <property type="match status" value="1"/>
</dbReference>
<evidence type="ECO:0000313" key="11">
    <source>
        <dbReference type="EMBL" id="GGE80974.1"/>
    </source>
</evidence>
<evidence type="ECO:0000256" key="4">
    <source>
        <dbReference type="ARBA" id="ARBA00011233"/>
    </source>
</evidence>
<evidence type="ECO:0000256" key="2">
    <source>
        <dbReference type="ARBA" id="ARBA00001968"/>
    </source>
</evidence>
<evidence type="ECO:0000256" key="6">
    <source>
        <dbReference type="ARBA" id="ARBA00023239"/>
    </source>
</evidence>
<evidence type="ECO:0000256" key="3">
    <source>
        <dbReference type="ARBA" id="ARBA00008621"/>
    </source>
</evidence>
<comment type="cofactor">
    <cofactor evidence="2 10">
        <name>a divalent metal cation</name>
        <dbReference type="ChEBI" id="CHEBI:60240"/>
    </cofactor>
</comment>
<evidence type="ECO:0000313" key="12">
    <source>
        <dbReference type="Proteomes" id="UP000605259"/>
    </source>
</evidence>
<comment type="catalytic activity">
    <reaction evidence="8 10">
        <text>oxaloacetate + H(+) = pyruvate + CO2</text>
        <dbReference type="Rhea" id="RHEA:15641"/>
        <dbReference type="ChEBI" id="CHEBI:15361"/>
        <dbReference type="ChEBI" id="CHEBI:15378"/>
        <dbReference type="ChEBI" id="CHEBI:16452"/>
        <dbReference type="ChEBI" id="CHEBI:16526"/>
        <dbReference type="EC" id="4.1.1.112"/>
    </reaction>
</comment>
<dbReference type="GO" id="GO:0008948">
    <property type="term" value="F:oxaloacetate decarboxylase activity"/>
    <property type="evidence" value="ECO:0007669"/>
    <property type="project" value="UniProtKB-EC"/>
</dbReference>
<dbReference type="GO" id="GO:0046872">
    <property type="term" value="F:metal ion binding"/>
    <property type="evidence" value="ECO:0007669"/>
    <property type="project" value="UniProtKB-KW"/>
</dbReference>
<comment type="function">
    <text evidence="7 10">Catalyzes the aldol cleavage of 4-hydroxy-4-methyl-2-oxoglutarate (HMG) into 2 molecules of pyruvate. Also contains a secondary oxaloacetate (OAA) decarboxylase activity due to the common pyruvate enolate transition state formed following C-C bond cleavage in the retro-aldol and decarboxylation reactions.</text>
</comment>
<dbReference type="NCBIfam" id="NF006875">
    <property type="entry name" value="PRK09372.1"/>
    <property type="match status" value="1"/>
</dbReference>
<dbReference type="InterPro" id="IPR005493">
    <property type="entry name" value="RraA/RraA-like"/>
</dbReference>
<dbReference type="EC" id="4.1.3.17" evidence="10"/>
<dbReference type="GO" id="GO:0051252">
    <property type="term" value="P:regulation of RNA metabolic process"/>
    <property type="evidence" value="ECO:0007669"/>
    <property type="project" value="InterPro"/>
</dbReference>
<dbReference type="Proteomes" id="UP000605259">
    <property type="component" value="Unassembled WGS sequence"/>
</dbReference>
<dbReference type="InterPro" id="IPR010203">
    <property type="entry name" value="RraA"/>
</dbReference>
<reference evidence="11" key="2">
    <citation type="submission" date="2020-09" db="EMBL/GenBank/DDBJ databases">
        <authorList>
            <person name="Sun Q."/>
            <person name="Zhou Y."/>
        </authorList>
    </citation>
    <scope>NUCLEOTIDE SEQUENCE</scope>
    <source>
        <strain evidence="11">CGMCC 1.12698</strain>
    </source>
</reference>
<dbReference type="Pfam" id="PF03737">
    <property type="entry name" value="RraA-like"/>
    <property type="match status" value="1"/>
</dbReference>
<keyword evidence="9" id="KW-0460">Magnesium</keyword>
<dbReference type="AlphaFoldDB" id="A0A917AVU3"/>
<dbReference type="GO" id="GO:0047443">
    <property type="term" value="F:4-hydroxy-4-methyl-2-oxoglutarate aldolase activity"/>
    <property type="evidence" value="ECO:0007669"/>
    <property type="project" value="UniProtKB-EC"/>
</dbReference>
<name>A0A917AVU3_9BACI</name>
<feature type="binding site" evidence="9">
    <location>
        <position position="96"/>
    </location>
    <ligand>
        <name>Mg(2+)</name>
        <dbReference type="ChEBI" id="CHEBI:18420"/>
    </ligand>
</feature>
<keyword evidence="6 10" id="KW-0456">Lyase</keyword>
<accession>A0A917AVU3</accession>
<evidence type="ECO:0000256" key="5">
    <source>
        <dbReference type="ARBA" id="ARBA00022723"/>
    </source>
</evidence>
<evidence type="ECO:0000256" key="8">
    <source>
        <dbReference type="ARBA" id="ARBA00047973"/>
    </source>
</evidence>
<dbReference type="PANTHER" id="PTHR33254:SF4">
    <property type="entry name" value="4-HYDROXY-4-METHYL-2-OXOGLUTARATE ALDOLASE 3-RELATED"/>
    <property type="match status" value="1"/>
</dbReference>
<dbReference type="PANTHER" id="PTHR33254">
    <property type="entry name" value="4-HYDROXY-4-METHYL-2-OXOGLUTARATE ALDOLASE 3-RELATED"/>
    <property type="match status" value="1"/>
</dbReference>
<comment type="similarity">
    <text evidence="3 10">Belongs to the class II aldolase/RraA-like family.</text>
</comment>
<evidence type="ECO:0000256" key="7">
    <source>
        <dbReference type="ARBA" id="ARBA00025046"/>
    </source>
</evidence>
<dbReference type="EMBL" id="BMFK01000004">
    <property type="protein sequence ID" value="GGE80974.1"/>
    <property type="molecule type" value="Genomic_DNA"/>
</dbReference>
<proteinExistence type="inferred from homology"/>
<comment type="cofactor">
    <cofactor evidence="9">
        <name>Mg(2+)</name>
        <dbReference type="ChEBI" id="CHEBI:18420"/>
    </cofactor>
</comment>
<reference evidence="11" key="1">
    <citation type="journal article" date="2014" name="Int. J. Syst. Evol. Microbiol.">
        <title>Complete genome sequence of Corynebacterium casei LMG S-19264T (=DSM 44701T), isolated from a smear-ripened cheese.</title>
        <authorList>
            <consortium name="US DOE Joint Genome Institute (JGI-PGF)"/>
            <person name="Walter F."/>
            <person name="Albersmeier A."/>
            <person name="Kalinowski J."/>
            <person name="Ruckert C."/>
        </authorList>
    </citation>
    <scope>NUCLEOTIDE SEQUENCE</scope>
    <source>
        <strain evidence="11">CGMCC 1.12698</strain>
    </source>
</reference>
<evidence type="ECO:0000256" key="10">
    <source>
        <dbReference type="RuleBase" id="RU004338"/>
    </source>
</evidence>